<evidence type="ECO:0000313" key="1">
    <source>
        <dbReference type="EMBL" id="CAA7013454.1"/>
    </source>
</evidence>
<evidence type="ECO:0000313" key="2">
    <source>
        <dbReference type="Proteomes" id="UP000467841"/>
    </source>
</evidence>
<dbReference type="AlphaFoldDB" id="A0A6D2HDB0"/>
<name>A0A6D2HDB0_9BRAS</name>
<proteinExistence type="predicted"/>
<reference evidence="1" key="1">
    <citation type="submission" date="2020-01" db="EMBL/GenBank/DDBJ databases">
        <authorList>
            <person name="Mishra B."/>
        </authorList>
    </citation>
    <scope>NUCLEOTIDE SEQUENCE [LARGE SCALE GENOMIC DNA]</scope>
</reference>
<organism evidence="1 2">
    <name type="scientific">Microthlaspi erraticum</name>
    <dbReference type="NCBI Taxonomy" id="1685480"/>
    <lineage>
        <taxon>Eukaryota</taxon>
        <taxon>Viridiplantae</taxon>
        <taxon>Streptophyta</taxon>
        <taxon>Embryophyta</taxon>
        <taxon>Tracheophyta</taxon>
        <taxon>Spermatophyta</taxon>
        <taxon>Magnoliopsida</taxon>
        <taxon>eudicotyledons</taxon>
        <taxon>Gunneridae</taxon>
        <taxon>Pentapetalae</taxon>
        <taxon>rosids</taxon>
        <taxon>malvids</taxon>
        <taxon>Brassicales</taxon>
        <taxon>Brassicaceae</taxon>
        <taxon>Coluteocarpeae</taxon>
        <taxon>Microthlaspi</taxon>
    </lineage>
</organism>
<dbReference type="Proteomes" id="UP000467841">
    <property type="component" value="Unassembled WGS sequence"/>
</dbReference>
<comment type="caution">
    <text evidence="1">The sequence shown here is derived from an EMBL/GenBank/DDBJ whole genome shotgun (WGS) entry which is preliminary data.</text>
</comment>
<gene>
    <name evidence="1" type="ORF">MERR_LOCUS688</name>
</gene>
<keyword evidence="2" id="KW-1185">Reference proteome</keyword>
<sequence>MVRIFKTHKFQRHKKMKRGIVLTLMINTSIQMSLNPCVNSPINMFQNQAPEFHNKEESDVKVYNRVAGSSQVSSRNGSRGGRRKQSFQATLTDTMAGFREFQRQSLQQMRPNSFDQEDYDECEMAIKIFESIEVQKNTGFYWACIQAFKDERFWRKYFIDRADDSDEDKLQFLQALTGYTPDGEYVGKRLNSNQNCSSPNFGFLLLVVHLLVLITHGVKLQMDNGVMVLNNGALLQTLSNGVHHQVFHNGVLLQMLSMGSIIKCSTMGHSSKRSATEYSTKCPTVEHSTKCSTMGFIRKCSTMGYGEKYSKWGSSSNANQWDPSSSAQQWGSSPNANQWVHHQVLNSGFHHQMQINGFLRQMFSVDFH</sequence>
<dbReference type="EMBL" id="CACVBM020000044">
    <property type="protein sequence ID" value="CAA7013454.1"/>
    <property type="molecule type" value="Genomic_DNA"/>
</dbReference>
<protein>
    <submittedName>
        <fullName evidence="1">Uncharacterized protein</fullName>
    </submittedName>
</protein>
<accession>A0A6D2HDB0</accession>